<comment type="caution">
    <text evidence="2">The sequence shown here is derived from an EMBL/GenBank/DDBJ whole genome shotgun (WGS) entry which is preliminary data.</text>
</comment>
<evidence type="ECO:0000313" key="4">
    <source>
        <dbReference type="Proteomes" id="UP000704529"/>
    </source>
</evidence>
<dbReference type="Proteomes" id="UP000584663">
    <property type="component" value="Unassembled WGS sequence"/>
</dbReference>
<dbReference type="RefSeq" id="WP_184107167.1">
    <property type="nucleotide sequence ID" value="NZ_JACHNX010000048.1"/>
</dbReference>
<dbReference type="EMBL" id="JAFHKU010000124">
    <property type="protein sequence ID" value="MBN3558120.1"/>
    <property type="molecule type" value="Genomic_DNA"/>
</dbReference>
<name>A0AA41A179_9SPHN</name>
<sequence length="412" mass="44322">MSDLLPVTQADRDAVQAFHRIMAARLMSDIANGRPTMGEDEGDAGTLVQAFAAHRLAALDSRAGDAGEGDQYTAGYAQGQADAAQLHHWMQDKAWQDAVLMLVHYQTLAERTWLVGHEEAAAKLAEWWRHARALSETKSAEDIAATPAPAADAADERASILRQAAQEAYRVCAETRHVSLGEKARDTILAMQSQDSVGLGKDNNGGRCPDCDDTGDVHRIDGEWLGTCHCPAGKGVSGDAAELAAFGASEHACALYPGEDQAAERAAFIAGATHQAKPAVDAVPAGEVDTYSRWLAGDETLPTLPREQYLRFQASSDRAIKNRRRTPQTVADGVEEVRRNPDDPDWDNCPACKGGALDTGYECNTCGFDAQPLVHLKDACEARGERMHPSGLYESEIAHPFLAALSHGEGRK</sequence>
<evidence type="ECO:0000313" key="3">
    <source>
        <dbReference type="Proteomes" id="UP000584663"/>
    </source>
</evidence>
<keyword evidence="3" id="KW-1185">Reference proteome</keyword>
<proteinExistence type="predicted"/>
<evidence type="ECO:0000313" key="2">
    <source>
        <dbReference type="EMBL" id="MBN3558120.1"/>
    </source>
</evidence>
<gene>
    <name evidence="1" type="ORF">GGQ89_003980</name>
    <name evidence="2" type="ORF">JYA60_07755</name>
</gene>
<dbReference type="AlphaFoldDB" id="A0AA41A179"/>
<organism evidence="2 4">
    <name type="scientific">Sphingomonas yabuuchiae</name>
    <dbReference type="NCBI Taxonomy" id="172044"/>
    <lineage>
        <taxon>Bacteria</taxon>
        <taxon>Pseudomonadati</taxon>
        <taxon>Pseudomonadota</taxon>
        <taxon>Alphaproteobacteria</taxon>
        <taxon>Sphingomonadales</taxon>
        <taxon>Sphingomonadaceae</taxon>
        <taxon>Sphingomonas</taxon>
    </lineage>
</organism>
<evidence type="ECO:0000313" key="1">
    <source>
        <dbReference type="EMBL" id="MBB4611723.1"/>
    </source>
</evidence>
<dbReference type="EMBL" id="JACHNX010000048">
    <property type="protein sequence ID" value="MBB4611723.1"/>
    <property type="molecule type" value="Genomic_DNA"/>
</dbReference>
<protein>
    <submittedName>
        <fullName evidence="1">SsDNA-binding Zn-finger/Zn-ribbon topoisomerase 1</fullName>
    </submittedName>
</protein>
<reference evidence="1 3" key="1">
    <citation type="submission" date="2020-08" db="EMBL/GenBank/DDBJ databases">
        <title>Genomic Encyclopedia of Type Strains, Phase IV (KMG-IV): sequencing the most valuable type-strain genomes for metagenomic binning, comparative biology and taxonomic classification.</title>
        <authorList>
            <person name="Goeker M."/>
        </authorList>
    </citation>
    <scope>NUCLEOTIDE SEQUENCE [LARGE SCALE GENOMIC DNA]</scope>
    <source>
        <strain evidence="1 3">DSM 14562</strain>
    </source>
</reference>
<accession>A0AA41A179</accession>
<dbReference type="Proteomes" id="UP000704529">
    <property type="component" value="Unassembled WGS sequence"/>
</dbReference>
<reference evidence="2" key="2">
    <citation type="submission" date="2021-01" db="EMBL/GenBank/DDBJ databases">
        <title>Genome Sequencing of Type Strains.</title>
        <authorList>
            <person name="Lemaire J.F."/>
            <person name="Inderbitzin P."/>
            <person name="Collins S.B."/>
            <person name="Wespe N."/>
            <person name="Knight-Connoni V."/>
        </authorList>
    </citation>
    <scope>NUCLEOTIDE SEQUENCE</scope>
    <source>
        <strain evidence="2">DSM 14562</strain>
    </source>
</reference>